<sequence>MDIWTCFAARRLFILADVEPAEKVIIDNISRATASHASYLDCWKPQRVYHPSELLGLGRKTIDDDTSSLGSNKHNKVVSSSGDTSTATNDYGADTTKVALITGGGMISSSRVPTPKVERRRVLTYAASGMGLEVARALSKRGGWQINLLDLNAERGEEAASSLGETAKFHQTDVGQYKALSTTFDSIFKSQGRLDFVFANAGVVERDSFYAHHPSDAGPPPPPDLLSVDINLKAVITTSYLAQHYFRLSPEKGKGANLVATASCGGFYPVPFGPMYSGAKHGVVGFMRSIARNFWKNDGIRVNMICPGSVRTNLLESSAWDMFKPEWFVPIEKITEVVLMLVDGYDETEGQIRDASKEPFWGKAVEISGTRHYFRDRQEYCDKYMRDCMESMNGMENV</sequence>
<dbReference type="InterPro" id="IPR036291">
    <property type="entry name" value="NAD(P)-bd_dom_sf"/>
</dbReference>
<dbReference type="PANTHER" id="PTHR44229:SF4">
    <property type="entry name" value="15-HYDROXYPROSTAGLANDIN DEHYDROGENASE [NAD(+)]"/>
    <property type="match status" value="1"/>
</dbReference>
<evidence type="ECO:0000256" key="3">
    <source>
        <dbReference type="ARBA" id="ARBA00023002"/>
    </source>
</evidence>
<dbReference type="InterPro" id="IPR002347">
    <property type="entry name" value="SDR_fam"/>
</dbReference>
<dbReference type="Proteomes" id="UP001357485">
    <property type="component" value="Unassembled WGS sequence"/>
</dbReference>
<dbReference type="InterPro" id="IPR020904">
    <property type="entry name" value="Sc_DH/Rdtase_CS"/>
</dbReference>
<dbReference type="EMBL" id="JAVRRA010025169">
    <property type="protein sequence ID" value="KAK5121553.1"/>
    <property type="molecule type" value="Genomic_DNA"/>
</dbReference>
<evidence type="ECO:0000256" key="2">
    <source>
        <dbReference type="ARBA" id="ARBA00022857"/>
    </source>
</evidence>
<dbReference type="Pfam" id="PF00106">
    <property type="entry name" value="adh_short"/>
    <property type="match status" value="1"/>
</dbReference>
<evidence type="ECO:0000256" key="4">
    <source>
        <dbReference type="SAM" id="MobiDB-lite"/>
    </source>
</evidence>
<gene>
    <name evidence="5" type="ORF">LTR16_004292</name>
</gene>
<evidence type="ECO:0008006" key="7">
    <source>
        <dbReference type="Google" id="ProtNLM"/>
    </source>
</evidence>
<dbReference type="Gene3D" id="3.40.50.720">
    <property type="entry name" value="NAD(P)-binding Rossmann-like Domain"/>
    <property type="match status" value="1"/>
</dbReference>
<organism evidence="5 6">
    <name type="scientific">Cryomyces antarcticus</name>
    <dbReference type="NCBI Taxonomy" id="329879"/>
    <lineage>
        <taxon>Eukaryota</taxon>
        <taxon>Fungi</taxon>
        <taxon>Dikarya</taxon>
        <taxon>Ascomycota</taxon>
        <taxon>Pezizomycotina</taxon>
        <taxon>Dothideomycetes</taxon>
        <taxon>Dothideomycetes incertae sedis</taxon>
        <taxon>Cryomyces</taxon>
    </lineage>
</organism>
<feature type="region of interest" description="Disordered" evidence="4">
    <location>
        <begin position="65"/>
        <end position="87"/>
    </location>
</feature>
<feature type="compositionally biased region" description="Polar residues" evidence="4">
    <location>
        <begin position="67"/>
        <end position="87"/>
    </location>
</feature>
<dbReference type="PANTHER" id="PTHR44229">
    <property type="entry name" value="15-HYDROXYPROSTAGLANDIN DEHYDROGENASE [NAD(+)]"/>
    <property type="match status" value="1"/>
</dbReference>
<accession>A0ABR0KTU7</accession>
<dbReference type="SUPFAM" id="SSF51735">
    <property type="entry name" value="NAD(P)-binding Rossmann-fold domains"/>
    <property type="match status" value="1"/>
</dbReference>
<proteinExistence type="inferred from homology"/>
<comment type="caution">
    <text evidence="5">The sequence shown here is derived from an EMBL/GenBank/DDBJ whole genome shotgun (WGS) entry which is preliminary data.</text>
</comment>
<evidence type="ECO:0000313" key="5">
    <source>
        <dbReference type="EMBL" id="KAK5121553.1"/>
    </source>
</evidence>
<dbReference type="PROSITE" id="PS00061">
    <property type="entry name" value="ADH_SHORT"/>
    <property type="match status" value="1"/>
</dbReference>
<name>A0ABR0KTU7_9PEZI</name>
<evidence type="ECO:0000256" key="1">
    <source>
        <dbReference type="ARBA" id="ARBA00006484"/>
    </source>
</evidence>
<evidence type="ECO:0000313" key="6">
    <source>
        <dbReference type="Proteomes" id="UP001357485"/>
    </source>
</evidence>
<keyword evidence="6" id="KW-1185">Reference proteome</keyword>
<comment type="similarity">
    <text evidence="1">Belongs to the short-chain dehydrogenases/reductases (SDR) family.</text>
</comment>
<reference evidence="5 6" key="1">
    <citation type="submission" date="2023-08" db="EMBL/GenBank/DDBJ databases">
        <title>Black Yeasts Isolated from many extreme environments.</title>
        <authorList>
            <person name="Coleine C."/>
            <person name="Stajich J.E."/>
            <person name="Selbmann L."/>
        </authorList>
    </citation>
    <scope>NUCLEOTIDE SEQUENCE [LARGE SCALE GENOMIC DNA]</scope>
    <source>
        <strain evidence="5 6">CCFEE 536</strain>
    </source>
</reference>
<keyword evidence="3" id="KW-0560">Oxidoreductase</keyword>
<keyword evidence="2" id="KW-0521">NADP</keyword>
<protein>
    <recommendedName>
        <fullName evidence="7">NAD(P)-binding protein</fullName>
    </recommendedName>
</protein>
<dbReference type="PRINTS" id="PR00081">
    <property type="entry name" value="GDHRDH"/>
</dbReference>